<dbReference type="AlphaFoldDB" id="A0A6G4A6J8"/>
<sequence length="205" mass="23072">MAPLNDEQLHQIRDERREQIKAAAIQVFAHKGIISAKMSMIAETAGISNGLLYHYYKSKDELFMSLVQEAMIETEAAMRSVYKMPGTPIEKIRALTAEILDESGAPYFMLIHQARTSDGVPEKVKHLLEQYSMDTFIDMLLPLYQEGQQVRELAAGDPRDLIACFLSVLSGIMVINSNGIEDYRIPKVDMLMRLIAHPVSSLSNK</sequence>
<dbReference type="PANTHER" id="PTHR43479">
    <property type="entry name" value="ACREF/ENVCD OPERON REPRESSOR-RELATED"/>
    <property type="match status" value="1"/>
</dbReference>
<dbReference type="EMBL" id="JAAIKC010000015">
    <property type="protein sequence ID" value="NEW09257.1"/>
    <property type="molecule type" value="Genomic_DNA"/>
</dbReference>
<dbReference type="SUPFAM" id="SSF46689">
    <property type="entry name" value="Homeodomain-like"/>
    <property type="match status" value="1"/>
</dbReference>
<dbReference type="PANTHER" id="PTHR43479:SF11">
    <property type="entry name" value="ACREF_ENVCD OPERON REPRESSOR-RELATED"/>
    <property type="match status" value="1"/>
</dbReference>
<dbReference type="Gene3D" id="1.10.357.10">
    <property type="entry name" value="Tetracycline Repressor, domain 2"/>
    <property type="match status" value="1"/>
</dbReference>
<dbReference type="Pfam" id="PF00440">
    <property type="entry name" value="TetR_N"/>
    <property type="match status" value="1"/>
</dbReference>
<evidence type="ECO:0000259" key="3">
    <source>
        <dbReference type="PROSITE" id="PS50977"/>
    </source>
</evidence>
<feature type="DNA-binding region" description="H-T-H motif" evidence="2">
    <location>
        <begin position="37"/>
        <end position="56"/>
    </location>
</feature>
<accession>A0A6G4A6J8</accession>
<organism evidence="4">
    <name type="scientific">Paenibacillus sp. SYP-B3998</name>
    <dbReference type="NCBI Taxonomy" id="2678564"/>
    <lineage>
        <taxon>Bacteria</taxon>
        <taxon>Bacillati</taxon>
        <taxon>Bacillota</taxon>
        <taxon>Bacilli</taxon>
        <taxon>Bacillales</taxon>
        <taxon>Paenibacillaceae</taxon>
        <taxon>Paenibacillus</taxon>
    </lineage>
</organism>
<feature type="domain" description="HTH tetR-type" evidence="3">
    <location>
        <begin position="14"/>
        <end position="74"/>
    </location>
</feature>
<dbReference type="InterPro" id="IPR001647">
    <property type="entry name" value="HTH_TetR"/>
</dbReference>
<name>A0A6G4A6J8_9BACL</name>
<dbReference type="PROSITE" id="PS50977">
    <property type="entry name" value="HTH_TETR_2"/>
    <property type="match status" value="1"/>
</dbReference>
<reference evidence="4" key="1">
    <citation type="submission" date="2020-02" db="EMBL/GenBank/DDBJ databases">
        <authorList>
            <person name="Shen X.-R."/>
            <person name="Zhang Y.-X."/>
        </authorList>
    </citation>
    <scope>NUCLEOTIDE SEQUENCE</scope>
    <source>
        <strain evidence="4">SYP-B3998</strain>
    </source>
</reference>
<dbReference type="InterPro" id="IPR009057">
    <property type="entry name" value="Homeodomain-like_sf"/>
</dbReference>
<evidence type="ECO:0000256" key="1">
    <source>
        <dbReference type="ARBA" id="ARBA00023125"/>
    </source>
</evidence>
<dbReference type="InterPro" id="IPR050624">
    <property type="entry name" value="HTH-type_Tx_Regulator"/>
</dbReference>
<proteinExistence type="predicted"/>
<dbReference type="PRINTS" id="PR00455">
    <property type="entry name" value="HTHTETR"/>
</dbReference>
<evidence type="ECO:0000313" key="4">
    <source>
        <dbReference type="EMBL" id="NEW09257.1"/>
    </source>
</evidence>
<keyword evidence="1 2" id="KW-0238">DNA-binding</keyword>
<dbReference type="RefSeq" id="WP_163952953.1">
    <property type="nucleotide sequence ID" value="NZ_JAAIKC010000015.1"/>
</dbReference>
<comment type="caution">
    <text evidence="4">The sequence shown here is derived from an EMBL/GenBank/DDBJ whole genome shotgun (WGS) entry which is preliminary data.</text>
</comment>
<evidence type="ECO:0000256" key="2">
    <source>
        <dbReference type="PROSITE-ProRule" id="PRU00335"/>
    </source>
</evidence>
<protein>
    <submittedName>
        <fullName evidence="4">TetR family transcriptional regulator</fullName>
    </submittedName>
</protein>
<gene>
    <name evidence="4" type="ORF">GK047_25165</name>
</gene>
<dbReference type="GO" id="GO:0003677">
    <property type="term" value="F:DNA binding"/>
    <property type="evidence" value="ECO:0007669"/>
    <property type="project" value="UniProtKB-UniRule"/>
</dbReference>